<organism evidence="1 2">
    <name type="scientific">Halovenus aranensis</name>
    <dbReference type="NCBI Taxonomy" id="890420"/>
    <lineage>
        <taxon>Archaea</taxon>
        <taxon>Methanobacteriati</taxon>
        <taxon>Methanobacteriota</taxon>
        <taxon>Stenosarchaea group</taxon>
        <taxon>Halobacteria</taxon>
        <taxon>Halobacteriales</taxon>
        <taxon>Haloarculaceae</taxon>
        <taxon>Halovenus</taxon>
    </lineage>
</organism>
<evidence type="ECO:0000313" key="2">
    <source>
        <dbReference type="Proteomes" id="UP000198856"/>
    </source>
</evidence>
<dbReference type="AlphaFoldDB" id="A0A1G8U963"/>
<dbReference type="Proteomes" id="UP000198856">
    <property type="component" value="Unassembled WGS sequence"/>
</dbReference>
<gene>
    <name evidence="1" type="ORF">SAMN05216226_104120</name>
</gene>
<keyword evidence="2" id="KW-1185">Reference proteome</keyword>
<reference evidence="1 2" key="1">
    <citation type="submission" date="2016-10" db="EMBL/GenBank/DDBJ databases">
        <authorList>
            <person name="de Groot N.N."/>
        </authorList>
    </citation>
    <scope>NUCLEOTIDE SEQUENCE [LARGE SCALE GENOMIC DNA]</scope>
    <source>
        <strain evidence="1 2">IBRC-M10015</strain>
    </source>
</reference>
<evidence type="ECO:0000313" key="1">
    <source>
        <dbReference type="EMBL" id="SDJ50312.1"/>
    </source>
</evidence>
<evidence type="ECO:0008006" key="3">
    <source>
        <dbReference type="Google" id="ProtNLM"/>
    </source>
</evidence>
<accession>A0A1G8U963</accession>
<dbReference type="OrthoDB" id="318633at2157"/>
<protein>
    <recommendedName>
        <fullName evidence="3">DUF4177 domain-containing protein</fullName>
    </recommendedName>
</protein>
<dbReference type="STRING" id="890420.SAMN05216226_104120"/>
<sequence length="68" mass="7894">MSDPHPTRWEYKTCRPERDEIKKEAEDPEALLNEYSSDGWEFVDTIDYVGGGTKYLVFRRPVTAGENP</sequence>
<name>A0A1G8U963_9EURY</name>
<dbReference type="RefSeq" id="WP_092700248.1">
    <property type="nucleotide sequence ID" value="NZ_FNFC01000004.1"/>
</dbReference>
<proteinExistence type="predicted"/>
<dbReference type="EMBL" id="FNFC01000004">
    <property type="protein sequence ID" value="SDJ50312.1"/>
    <property type="molecule type" value="Genomic_DNA"/>
</dbReference>